<dbReference type="EMBL" id="DXFT01000184">
    <property type="protein sequence ID" value="HIX04308.1"/>
    <property type="molecule type" value="Genomic_DNA"/>
</dbReference>
<dbReference type="PANTHER" id="PTHR30441">
    <property type="entry name" value="DUF748 DOMAIN-CONTAINING PROTEIN"/>
    <property type="match status" value="1"/>
</dbReference>
<dbReference type="GO" id="GO:0005886">
    <property type="term" value="C:plasma membrane"/>
    <property type="evidence" value="ECO:0007669"/>
    <property type="project" value="TreeGrafter"/>
</dbReference>
<protein>
    <submittedName>
        <fullName evidence="2">AsmA family protein</fullName>
    </submittedName>
</protein>
<name>A0A9D1V1N1_9BACT</name>
<dbReference type="GO" id="GO:0090313">
    <property type="term" value="P:regulation of protein targeting to membrane"/>
    <property type="evidence" value="ECO:0007669"/>
    <property type="project" value="TreeGrafter"/>
</dbReference>
<proteinExistence type="predicted"/>
<sequence>MKKRTILLSSILIAILLVLILAPVILKGKLVRLIRQELSTQWKAELVVGSAQASLFKHFPEVSLTFRDAVVTSETKDTLAQVAHAEAALSLKSLIGRRTAIPARISIHGASLHIEIDTAGQGTWGQPVRQQPEEPYTANTSASPKGKGLPALCPQMDIHGLSISYSNYRESTYANLPNLDFHLSSQPTKEGTRMHIALESQAMSFRQGNQIWMDNAHLLWETEITGNENTLTYTIVQNDLRINGIPLDLKGEATLLSSDAGRLNLTLQAPDSRFEQLLPLLPRLLPDKQKIQAEGTFNLYAQIQGEYAPSRIPAFVAGINVRNASIQYEGMPEAIRDINLDLEASNPGGPADSTRIRLANASLRIAGSPFHIKLDLANPTNPVLDGQARGIIDFAGLKKAIPLQNTDITGKISADLTFQGKYEYIEKEEYEKFTAKGNIELQGLRIANPDFPQGSLSIPQGSLTVTPASLQLKRVTGTIYSSDFVLRGSLSNYLPHIFRNETLKGNFTLTSDYIDLNEFILAQSRQAASRPNTPVPAPSPQASTNVLEIPKNVDIHLDARVGTVIFDNLTVRNLHGGIHLANATASLEELDIRLLGGGITLNGQYDTRNPKVPAVDFKTDIRDIDLREAYKAFTFIRKSIPVAADCQGKVSASMAFAAQLDREMSPLMNTAQGKGTLSSRGIRINNNPALGQLAAALKNNELNRLDIGSFNINFNIENGDITIQPFKTSFAGNPITIQGKQSVKGDLDYTLSMTLHRRFFGDDINNLLKAIPGANNLQTIDLDAKVSGTLDKPTIKPDLTKAINAVAKEAEKALKGNLLEGLQNLFK</sequence>
<dbReference type="InterPro" id="IPR052894">
    <property type="entry name" value="AsmA-related"/>
</dbReference>
<reference evidence="2" key="1">
    <citation type="journal article" date="2021" name="PeerJ">
        <title>Extensive microbial diversity within the chicken gut microbiome revealed by metagenomics and culture.</title>
        <authorList>
            <person name="Gilroy R."/>
            <person name="Ravi A."/>
            <person name="Getino M."/>
            <person name="Pursley I."/>
            <person name="Horton D.L."/>
            <person name="Alikhan N.F."/>
            <person name="Baker D."/>
            <person name="Gharbi K."/>
            <person name="Hall N."/>
            <person name="Watson M."/>
            <person name="Adriaenssens E.M."/>
            <person name="Foster-Nyarko E."/>
            <person name="Jarju S."/>
            <person name="Secka A."/>
            <person name="Antonio M."/>
            <person name="Oren A."/>
            <person name="Chaudhuri R.R."/>
            <person name="La Ragione R."/>
            <person name="Hildebrand F."/>
            <person name="Pallen M.J."/>
        </authorList>
    </citation>
    <scope>NUCLEOTIDE SEQUENCE</scope>
    <source>
        <strain evidence="2">23274</strain>
    </source>
</reference>
<dbReference type="Proteomes" id="UP000824202">
    <property type="component" value="Unassembled WGS sequence"/>
</dbReference>
<dbReference type="PANTHER" id="PTHR30441:SF8">
    <property type="entry name" value="DUF748 DOMAIN-CONTAINING PROTEIN"/>
    <property type="match status" value="1"/>
</dbReference>
<comment type="caution">
    <text evidence="2">The sequence shown here is derived from an EMBL/GenBank/DDBJ whole genome shotgun (WGS) entry which is preliminary data.</text>
</comment>
<accession>A0A9D1V1N1</accession>
<evidence type="ECO:0000313" key="3">
    <source>
        <dbReference type="Proteomes" id="UP000824202"/>
    </source>
</evidence>
<feature type="region of interest" description="Disordered" evidence="1">
    <location>
        <begin position="122"/>
        <end position="146"/>
    </location>
</feature>
<organism evidence="2 3">
    <name type="scientific">Candidatus Odoribacter faecigallinarum</name>
    <dbReference type="NCBI Taxonomy" id="2838706"/>
    <lineage>
        <taxon>Bacteria</taxon>
        <taxon>Pseudomonadati</taxon>
        <taxon>Bacteroidota</taxon>
        <taxon>Bacteroidia</taxon>
        <taxon>Bacteroidales</taxon>
        <taxon>Odoribacteraceae</taxon>
        <taxon>Odoribacter</taxon>
    </lineage>
</organism>
<reference evidence="2" key="2">
    <citation type="submission" date="2021-04" db="EMBL/GenBank/DDBJ databases">
        <authorList>
            <person name="Gilroy R."/>
        </authorList>
    </citation>
    <scope>NUCLEOTIDE SEQUENCE</scope>
    <source>
        <strain evidence="2">23274</strain>
    </source>
</reference>
<gene>
    <name evidence="2" type="ORF">H9863_09395</name>
</gene>
<evidence type="ECO:0000256" key="1">
    <source>
        <dbReference type="SAM" id="MobiDB-lite"/>
    </source>
</evidence>
<evidence type="ECO:0000313" key="2">
    <source>
        <dbReference type="EMBL" id="HIX04308.1"/>
    </source>
</evidence>
<dbReference type="AlphaFoldDB" id="A0A9D1V1N1"/>